<dbReference type="AlphaFoldDB" id="A0A543NL79"/>
<accession>A0A543NL79</accession>
<evidence type="ECO:0000256" key="2">
    <source>
        <dbReference type="SAM" id="MobiDB-lite"/>
    </source>
</evidence>
<keyword evidence="4" id="KW-1185">Reference proteome</keyword>
<proteinExistence type="predicted"/>
<name>A0A543NL79_9ACTN</name>
<dbReference type="Proteomes" id="UP000317422">
    <property type="component" value="Unassembled WGS sequence"/>
</dbReference>
<reference evidence="3 4" key="1">
    <citation type="submission" date="2019-06" db="EMBL/GenBank/DDBJ databases">
        <title>Sequencing the genomes of 1000 actinobacteria strains.</title>
        <authorList>
            <person name="Klenk H.-P."/>
        </authorList>
    </citation>
    <scope>NUCLEOTIDE SEQUENCE [LARGE SCALE GENOMIC DNA]</scope>
    <source>
        <strain evidence="3 4">DSM 45015</strain>
    </source>
</reference>
<dbReference type="EMBL" id="VFQC01000001">
    <property type="protein sequence ID" value="TQN32572.1"/>
    <property type="molecule type" value="Genomic_DNA"/>
</dbReference>
<keyword evidence="1" id="KW-0175">Coiled coil</keyword>
<organism evidence="3 4">
    <name type="scientific">Haloactinospora alba</name>
    <dbReference type="NCBI Taxonomy" id="405555"/>
    <lineage>
        <taxon>Bacteria</taxon>
        <taxon>Bacillati</taxon>
        <taxon>Actinomycetota</taxon>
        <taxon>Actinomycetes</taxon>
        <taxon>Streptosporangiales</taxon>
        <taxon>Nocardiopsidaceae</taxon>
        <taxon>Haloactinospora</taxon>
    </lineage>
</organism>
<evidence type="ECO:0000313" key="3">
    <source>
        <dbReference type="EMBL" id="TQN32572.1"/>
    </source>
</evidence>
<feature type="coiled-coil region" evidence="1">
    <location>
        <begin position="371"/>
        <end position="405"/>
    </location>
</feature>
<dbReference type="OrthoDB" id="3246562at2"/>
<gene>
    <name evidence="3" type="ORF">FHX37_2547</name>
</gene>
<sequence>MSLVYRSIAAAPQGHDVIASTSAVLSSWLSRRGTAGARVDFSRSGAYELSGRSRATVLRHDNGDEKVTFLRLITESDKPEGVWRTSVTAVSDPGRLSAPHLWVDMTADPRAELSGAGSDRFDVAAPDAVRMLLEAVPAFDGDHPLPAEPRIVRGSDPAAVPELLAAIGDPRRRLAVVVSGTPADMTVAGWRDTMAGALSRSTGMCAGFVLDRAAQAQVDAALPHGFDVPRGGVRTFLPGVELRKSSDQLRHPRMSAHTLDDAREGGRVRSWVGLALSRSVRHNAVDSPLPPELRDVDTLLNEEEIDAFVHGDTPGSAARPAPVTPPAADPQTAETIELLRQSLADRTVESRRLNAEAKRLSTHNAEQATERERLAAELSEVTGELDTAREELHALRHELSWLRSRLQEEGMYRLARETPPPEGALRPPRTVEELLERITDGSGFPHLFFTITDHDTVRELTGHRKENLWVARAWEALLALDDYARYQLDHPGNGLSLHDYLREPPDGYRAVPVRRFASRESDHVRTRDKLSGKRVFPVPREVDPSGEVPMFAHIKLDTEYGVCPRLYFYPHLGPRTTNRVYVGYLGRHLPVQRTN</sequence>
<comment type="caution">
    <text evidence="3">The sequence shown here is derived from an EMBL/GenBank/DDBJ whole genome shotgun (WGS) entry which is preliminary data.</text>
</comment>
<feature type="region of interest" description="Disordered" evidence="2">
    <location>
        <begin position="311"/>
        <end position="331"/>
    </location>
</feature>
<evidence type="ECO:0000313" key="4">
    <source>
        <dbReference type="Proteomes" id="UP000317422"/>
    </source>
</evidence>
<evidence type="ECO:0000256" key="1">
    <source>
        <dbReference type="SAM" id="Coils"/>
    </source>
</evidence>
<dbReference type="RefSeq" id="WP_141924047.1">
    <property type="nucleotide sequence ID" value="NZ_VFQC01000001.1"/>
</dbReference>
<protein>
    <submittedName>
        <fullName evidence="3">Uncharacterized protein</fullName>
    </submittedName>
</protein>